<evidence type="ECO:0000313" key="12">
    <source>
        <dbReference type="EMBL" id="ABS61129.1"/>
    </source>
</evidence>
<dbReference type="SUPFAM" id="SSF55021">
    <property type="entry name" value="ACT-like"/>
    <property type="match status" value="2"/>
</dbReference>
<evidence type="ECO:0000256" key="6">
    <source>
        <dbReference type="ARBA" id="ARBA00022840"/>
    </source>
</evidence>
<dbReference type="UniPathway" id="UPA00050">
    <property type="reaction ID" value="UER00461"/>
</dbReference>
<dbReference type="UniPathway" id="UPA00051">
    <property type="reaction ID" value="UER00462"/>
</dbReference>
<dbReference type="GO" id="GO:0009090">
    <property type="term" value="P:homoserine biosynthetic process"/>
    <property type="evidence" value="ECO:0007669"/>
    <property type="project" value="TreeGrafter"/>
</dbReference>
<proteinExistence type="inferred from homology"/>
<dbReference type="Pfam" id="PF22468">
    <property type="entry name" value="ACT_9"/>
    <property type="match status" value="1"/>
</dbReference>
<dbReference type="SUPFAM" id="SSF53633">
    <property type="entry name" value="Carbamate kinase-like"/>
    <property type="match status" value="1"/>
</dbReference>
<dbReference type="RefSeq" id="WP_011994438.1">
    <property type="nucleotide sequence ID" value="NC_009718.1"/>
</dbReference>
<dbReference type="NCBIfam" id="TIGR00657">
    <property type="entry name" value="asp_kinases"/>
    <property type="match status" value="1"/>
</dbReference>
<dbReference type="Gene3D" id="1.20.120.1320">
    <property type="entry name" value="Aspartokinase, catalytic domain"/>
    <property type="match status" value="1"/>
</dbReference>
<dbReference type="PIRSF" id="PIRSF000726">
    <property type="entry name" value="Asp_kin"/>
    <property type="match status" value="1"/>
</dbReference>
<dbReference type="PROSITE" id="PS51671">
    <property type="entry name" value="ACT"/>
    <property type="match status" value="1"/>
</dbReference>
<comment type="pathway">
    <text evidence="10">Amino-acid biosynthesis; L-threonine biosynthesis; L-threonine from L-aspartate: step 1/5.</text>
</comment>
<dbReference type="EMBL" id="CP000771">
    <property type="protein sequence ID" value="ABS61129.1"/>
    <property type="molecule type" value="Genomic_DNA"/>
</dbReference>
<evidence type="ECO:0000256" key="10">
    <source>
        <dbReference type="RuleBase" id="RU004249"/>
    </source>
</evidence>
<gene>
    <name evidence="12" type="ordered locus">Fnod_1282</name>
</gene>
<keyword evidence="5 9" id="KW-0418">Kinase</keyword>
<evidence type="ECO:0000256" key="2">
    <source>
        <dbReference type="ARBA" id="ARBA00010122"/>
    </source>
</evidence>
<dbReference type="Gene3D" id="3.40.1160.10">
    <property type="entry name" value="Acetylglutamate kinase-like"/>
    <property type="match status" value="1"/>
</dbReference>
<dbReference type="HOGENOM" id="CLU_009116_6_0_0"/>
<dbReference type="PANTHER" id="PTHR21499:SF59">
    <property type="entry name" value="ASPARTOKINASE"/>
    <property type="match status" value="1"/>
</dbReference>
<evidence type="ECO:0000256" key="1">
    <source>
        <dbReference type="ARBA" id="ARBA00004766"/>
    </source>
</evidence>
<sequence length="489" mass="54623">MNQTWKRRFQIIKIGGSILDSPESLVDISKIIVSLKNKIFKDHQLVIVVSALKGITNKLIEALKNITNLNIDSFLNDIHNYHLKFANFTEEDMYLIKEEIYSLKNLLYASKMIGRVPDFVYDKVVSSGERWSAVIMEKLLLEYGMKFKIAYPENFLITDGRYGNSSVLLEKSKSALAESISEWQSGDFIVPGFYGKSVTNGDITILGRGGSDYTATSLGYCLDADSVILVKDVLGFLTGDPKITPNAKIVRMLNYEEADELSYFGSKVLHHSAVEPLRLKSIPLYICSIEDLKKLESYELLLDNRINFTVIKDYSEGNELEHIRDYTANCIKSVSMTNDIAIVQFKGHNFGRVPGILGEIASRVALSGVNIKFVITSQTSINLIISMSDLDKVLKLSESLKLKEIEEIKFKKDKVLIAVVGEGLLDAHGIASKIFGAVSRGGINVEMISAGASDVSIYFITDSKDGEKAFKLVHKEFFEDEDSQIKEVN</sequence>
<dbReference type="GO" id="GO:0009089">
    <property type="term" value="P:lysine biosynthetic process via diaminopimelate"/>
    <property type="evidence" value="ECO:0007669"/>
    <property type="project" value="UniProtKB-UniPathway"/>
</dbReference>
<keyword evidence="3 9" id="KW-0808">Transferase</keyword>
<accession>A7HMJ6</accession>
<reference evidence="12 13" key="2">
    <citation type="journal article" date="2009" name="Proc. Natl. Acad. Sci. U.S.A.">
        <title>On the chimeric nature, thermophilic origin, and phylogenetic placement of the Thermotogales.</title>
        <authorList>
            <person name="Zhaxybayeva O."/>
            <person name="Swithers K.S."/>
            <person name="Lapierre P."/>
            <person name="Fournier G.P."/>
            <person name="Bickhart D.M."/>
            <person name="DeBoy R.T."/>
            <person name="Nelson K.E."/>
            <person name="Nesbo C.L."/>
            <person name="Doolittle W.F."/>
            <person name="Gogarten J.P."/>
            <person name="Noll K.M."/>
        </authorList>
    </citation>
    <scope>NUCLEOTIDE SEQUENCE [LARGE SCALE GENOMIC DNA]</scope>
    <source>
        <strain evidence="13">ATCC 35602 / DSM 5306 / Rt17-B1</strain>
    </source>
</reference>
<comment type="similarity">
    <text evidence="2 9">Belongs to the aspartokinase family.</text>
</comment>
<dbReference type="InterPro" id="IPR042199">
    <property type="entry name" value="AsparK_Bifunc_asparK/hSer_DH"/>
</dbReference>
<keyword evidence="13" id="KW-1185">Reference proteome</keyword>
<dbReference type="GO" id="GO:0005524">
    <property type="term" value="F:ATP binding"/>
    <property type="evidence" value="ECO:0007669"/>
    <property type="project" value="UniProtKB-KW"/>
</dbReference>
<name>A7HMJ6_FERNB</name>
<keyword evidence="4 8" id="KW-0547">Nucleotide-binding</keyword>
<dbReference type="InterPro" id="IPR005260">
    <property type="entry name" value="Asp_kin_monofn"/>
</dbReference>
<evidence type="ECO:0000256" key="3">
    <source>
        <dbReference type="ARBA" id="ARBA00022679"/>
    </source>
</evidence>
<dbReference type="STRING" id="381764.Fnod_1282"/>
<dbReference type="InterPro" id="IPR054352">
    <property type="entry name" value="ACT_Aspartokinase"/>
</dbReference>
<dbReference type="GO" id="GO:0009088">
    <property type="term" value="P:threonine biosynthetic process"/>
    <property type="evidence" value="ECO:0007669"/>
    <property type="project" value="UniProtKB-UniPathway"/>
</dbReference>
<comment type="pathway">
    <text evidence="10">Amino-acid biosynthesis; L-methionine biosynthesis via de novo pathway; L-homoserine from L-aspartate: step 1/3.</text>
</comment>
<dbReference type="PANTHER" id="PTHR21499">
    <property type="entry name" value="ASPARTATE KINASE"/>
    <property type="match status" value="1"/>
</dbReference>
<protein>
    <recommendedName>
        <fullName evidence="9">Aspartokinase</fullName>
        <ecNumber evidence="9">2.7.2.4</ecNumber>
    </recommendedName>
</protein>
<dbReference type="GO" id="GO:0005829">
    <property type="term" value="C:cytosol"/>
    <property type="evidence" value="ECO:0007669"/>
    <property type="project" value="TreeGrafter"/>
</dbReference>
<feature type="binding site" evidence="8">
    <location>
        <begin position="267"/>
        <end position="268"/>
    </location>
    <ligand>
        <name>ATP</name>
        <dbReference type="ChEBI" id="CHEBI:30616"/>
    </ligand>
</feature>
<dbReference type="UniPathway" id="UPA00034">
    <property type="reaction ID" value="UER00015"/>
</dbReference>
<feature type="domain" description="ACT" evidence="11">
    <location>
        <begin position="419"/>
        <end position="489"/>
    </location>
</feature>
<dbReference type="InterPro" id="IPR001048">
    <property type="entry name" value="Asp/Glu/Uridylate_kinase"/>
</dbReference>
<evidence type="ECO:0000256" key="9">
    <source>
        <dbReference type="RuleBase" id="RU003448"/>
    </source>
</evidence>
<dbReference type="InterPro" id="IPR045865">
    <property type="entry name" value="ACT-like_dom_sf"/>
</dbReference>
<dbReference type="eggNOG" id="COG0527">
    <property type="taxonomic scope" value="Bacteria"/>
</dbReference>
<evidence type="ECO:0000256" key="5">
    <source>
        <dbReference type="ARBA" id="ARBA00022777"/>
    </source>
</evidence>
<comment type="pathway">
    <text evidence="1 10">Amino-acid biosynthesis; L-lysine biosynthesis via DAP pathway; (S)-tetrahydrodipicolinate from L-aspartate: step 1/4.</text>
</comment>
<evidence type="ECO:0000256" key="8">
    <source>
        <dbReference type="PIRSR" id="PIRSR000726-1"/>
    </source>
</evidence>
<dbReference type="GO" id="GO:0004072">
    <property type="term" value="F:aspartate kinase activity"/>
    <property type="evidence" value="ECO:0007669"/>
    <property type="project" value="UniProtKB-EC"/>
</dbReference>
<dbReference type="InterPro" id="IPR036393">
    <property type="entry name" value="AceGlu_kinase-like_sf"/>
</dbReference>
<evidence type="ECO:0000259" key="11">
    <source>
        <dbReference type="PROSITE" id="PS51671"/>
    </source>
</evidence>
<dbReference type="InterPro" id="IPR001341">
    <property type="entry name" value="Asp_kinase"/>
</dbReference>
<evidence type="ECO:0000256" key="7">
    <source>
        <dbReference type="ARBA" id="ARBA00047872"/>
    </source>
</evidence>
<evidence type="ECO:0000313" key="13">
    <source>
        <dbReference type="Proteomes" id="UP000002415"/>
    </source>
</evidence>
<reference evidence="12 13" key="1">
    <citation type="submission" date="2007-07" db="EMBL/GenBank/DDBJ databases">
        <title>Complete sequence of Fervidobacterium nodosum Rt17-B1.</title>
        <authorList>
            <consortium name="US DOE Joint Genome Institute"/>
            <person name="Copeland A."/>
            <person name="Lucas S."/>
            <person name="Lapidus A."/>
            <person name="Barry K."/>
            <person name="Glavina del Rio T."/>
            <person name="Dalin E."/>
            <person name="Tice H."/>
            <person name="Pitluck S."/>
            <person name="Saunders E."/>
            <person name="Brettin T."/>
            <person name="Bruce D."/>
            <person name="Detter J.C."/>
            <person name="Han C."/>
            <person name="Schmutz J."/>
            <person name="Larimer F."/>
            <person name="Land M."/>
            <person name="Hauser L."/>
            <person name="Kyrpides N."/>
            <person name="Mikhailova N."/>
            <person name="Nelson K."/>
            <person name="Gogarten J.P."/>
            <person name="Noll K."/>
            <person name="Richardson P."/>
        </authorList>
    </citation>
    <scope>NUCLEOTIDE SEQUENCE [LARGE SCALE GENOMIC DNA]</scope>
    <source>
        <strain evidence="13">ATCC 35602 / DSM 5306 / Rt17-B1</strain>
    </source>
</reference>
<dbReference type="InterPro" id="IPR002912">
    <property type="entry name" value="ACT_dom"/>
</dbReference>
<evidence type="ECO:0000256" key="4">
    <source>
        <dbReference type="ARBA" id="ARBA00022741"/>
    </source>
</evidence>
<comment type="catalytic activity">
    <reaction evidence="7 9">
        <text>L-aspartate + ATP = 4-phospho-L-aspartate + ADP</text>
        <dbReference type="Rhea" id="RHEA:23776"/>
        <dbReference type="ChEBI" id="CHEBI:29991"/>
        <dbReference type="ChEBI" id="CHEBI:30616"/>
        <dbReference type="ChEBI" id="CHEBI:57535"/>
        <dbReference type="ChEBI" id="CHEBI:456216"/>
        <dbReference type="EC" id="2.7.2.4"/>
    </reaction>
</comment>
<keyword evidence="10" id="KW-0028">Amino-acid biosynthesis</keyword>
<organism evidence="12 13">
    <name type="scientific">Fervidobacterium nodosum (strain ATCC 35602 / DSM 5306 / Rt17-B1)</name>
    <dbReference type="NCBI Taxonomy" id="381764"/>
    <lineage>
        <taxon>Bacteria</taxon>
        <taxon>Thermotogati</taxon>
        <taxon>Thermotogota</taxon>
        <taxon>Thermotogae</taxon>
        <taxon>Thermotogales</taxon>
        <taxon>Fervidobacteriaceae</taxon>
        <taxon>Fervidobacterium</taxon>
    </lineage>
</organism>
<dbReference type="AlphaFoldDB" id="A7HMJ6"/>
<dbReference type="CDD" id="cd04892">
    <property type="entry name" value="ACT_AK-like_2"/>
    <property type="match status" value="1"/>
</dbReference>
<dbReference type="EC" id="2.7.2.4" evidence="9"/>
<dbReference type="Gene3D" id="3.30.2130.10">
    <property type="entry name" value="VC0802-like"/>
    <property type="match status" value="1"/>
</dbReference>
<dbReference type="Proteomes" id="UP000002415">
    <property type="component" value="Chromosome"/>
</dbReference>
<keyword evidence="6 8" id="KW-0067">ATP-binding</keyword>
<dbReference type="KEGG" id="fno:Fnod_1282"/>
<dbReference type="Pfam" id="PF00696">
    <property type="entry name" value="AA_kinase"/>
    <property type="match status" value="1"/>
</dbReference>